<proteinExistence type="predicted"/>
<dbReference type="Proteomes" id="UP001626550">
    <property type="component" value="Unassembled WGS sequence"/>
</dbReference>
<accession>A0ABD2QNI0</accession>
<feature type="region of interest" description="Disordered" evidence="1">
    <location>
        <begin position="48"/>
        <end position="87"/>
    </location>
</feature>
<organism evidence="2 3">
    <name type="scientific">Cichlidogyrus casuarinus</name>
    <dbReference type="NCBI Taxonomy" id="1844966"/>
    <lineage>
        <taxon>Eukaryota</taxon>
        <taxon>Metazoa</taxon>
        <taxon>Spiralia</taxon>
        <taxon>Lophotrochozoa</taxon>
        <taxon>Platyhelminthes</taxon>
        <taxon>Monogenea</taxon>
        <taxon>Monopisthocotylea</taxon>
        <taxon>Dactylogyridea</taxon>
        <taxon>Ancyrocephalidae</taxon>
        <taxon>Cichlidogyrus</taxon>
    </lineage>
</organism>
<gene>
    <name evidence="2" type="ORF">Ciccas_000240</name>
</gene>
<reference evidence="2 3" key="1">
    <citation type="submission" date="2024-11" db="EMBL/GenBank/DDBJ databases">
        <title>Adaptive evolution of stress response genes in parasites aligns with host niche diversity.</title>
        <authorList>
            <person name="Hahn C."/>
            <person name="Resl P."/>
        </authorList>
    </citation>
    <scope>NUCLEOTIDE SEQUENCE [LARGE SCALE GENOMIC DNA]</scope>
    <source>
        <strain evidence="2">EGGRZ-B1_66</strain>
        <tissue evidence="2">Body</tissue>
    </source>
</reference>
<comment type="caution">
    <text evidence="2">The sequence shown here is derived from an EMBL/GenBank/DDBJ whole genome shotgun (WGS) entry which is preliminary data.</text>
</comment>
<protein>
    <submittedName>
        <fullName evidence="2">Uncharacterized protein</fullName>
    </submittedName>
</protein>
<evidence type="ECO:0000256" key="1">
    <source>
        <dbReference type="SAM" id="MobiDB-lite"/>
    </source>
</evidence>
<dbReference type="AlphaFoldDB" id="A0ABD2QNI0"/>
<keyword evidence="3" id="KW-1185">Reference proteome</keyword>
<name>A0ABD2QNI0_9PLAT</name>
<feature type="compositionally biased region" description="Polar residues" evidence="1">
    <location>
        <begin position="74"/>
        <end position="87"/>
    </location>
</feature>
<evidence type="ECO:0000313" key="2">
    <source>
        <dbReference type="EMBL" id="KAL3321077.1"/>
    </source>
</evidence>
<sequence>MANREIFEWQNKTGRERLTKFMDDRGKKNSSGNVPIIMEELRFSIELKTPGKGQFPGPDDPPWGIPRPSMRHLCSSSRGPASATSDT</sequence>
<evidence type="ECO:0000313" key="3">
    <source>
        <dbReference type="Proteomes" id="UP001626550"/>
    </source>
</evidence>
<dbReference type="EMBL" id="JBJKFK010000012">
    <property type="protein sequence ID" value="KAL3321077.1"/>
    <property type="molecule type" value="Genomic_DNA"/>
</dbReference>